<dbReference type="EMBL" id="CAKKLH010000079">
    <property type="protein sequence ID" value="CAH0102344.1"/>
    <property type="molecule type" value="Genomic_DNA"/>
</dbReference>
<evidence type="ECO:0000256" key="1">
    <source>
        <dbReference type="ARBA" id="ARBA00009686"/>
    </source>
</evidence>
<dbReference type="CDD" id="cd02989">
    <property type="entry name" value="Phd_like_TxnDC9"/>
    <property type="match status" value="1"/>
</dbReference>
<sequence>MEQIQNLLQNQILKAAEEKLDAEIDKLDNLTEDDLEDIRRKRVQEMKLRQQKMQQWKINGHGEYTEIAEEKDFFEIAKKSSNFVCHFYRDDFFRCKVIDKHLNILARKHMETKFCKINAEKCPFLTERLRIKTLPTLALVKDAKTKDYVVGFGELGNTDDFTTEVLEWRIAHADVIEYSGDLLVPPGQTTKSKLKIKNKKTIRENEDDDSD</sequence>
<dbReference type="AlphaFoldDB" id="A0A8J2RHF8"/>
<organism evidence="3 4">
    <name type="scientific">Daphnia galeata</name>
    <dbReference type="NCBI Taxonomy" id="27404"/>
    <lineage>
        <taxon>Eukaryota</taxon>
        <taxon>Metazoa</taxon>
        <taxon>Ecdysozoa</taxon>
        <taxon>Arthropoda</taxon>
        <taxon>Crustacea</taxon>
        <taxon>Branchiopoda</taxon>
        <taxon>Diplostraca</taxon>
        <taxon>Cladocera</taxon>
        <taxon>Anomopoda</taxon>
        <taxon>Daphniidae</taxon>
        <taxon>Daphnia</taxon>
    </lineage>
</organism>
<name>A0A8J2RHF8_9CRUS</name>
<comment type="caution">
    <text evidence="3">The sequence shown here is derived from an EMBL/GenBank/DDBJ whole genome shotgun (WGS) entry which is preliminary data.</text>
</comment>
<dbReference type="SUPFAM" id="SSF52833">
    <property type="entry name" value="Thioredoxin-like"/>
    <property type="match status" value="1"/>
</dbReference>
<dbReference type="Pfam" id="PF02114">
    <property type="entry name" value="Phosducin"/>
    <property type="match status" value="1"/>
</dbReference>
<dbReference type="InterPro" id="IPR036249">
    <property type="entry name" value="Thioredoxin-like_sf"/>
</dbReference>
<evidence type="ECO:0000259" key="2">
    <source>
        <dbReference type="Pfam" id="PF02114"/>
    </source>
</evidence>
<evidence type="ECO:0000313" key="3">
    <source>
        <dbReference type="EMBL" id="CAH0102344.1"/>
    </source>
</evidence>
<dbReference type="InterPro" id="IPR024253">
    <property type="entry name" value="Phosducin_thioredoxin-like_dom"/>
</dbReference>
<comment type="similarity">
    <text evidence="1">Belongs to the phosducin family.</text>
</comment>
<gene>
    <name evidence="3" type="ORF">DGAL_LOCUS4739</name>
</gene>
<feature type="domain" description="Phosducin" evidence="2">
    <location>
        <begin position="28"/>
        <end position="152"/>
    </location>
</feature>
<dbReference type="Proteomes" id="UP000789390">
    <property type="component" value="Unassembled WGS sequence"/>
</dbReference>
<reference evidence="3" key="1">
    <citation type="submission" date="2021-11" db="EMBL/GenBank/DDBJ databases">
        <authorList>
            <person name="Schell T."/>
        </authorList>
    </citation>
    <scope>NUCLEOTIDE SEQUENCE</scope>
    <source>
        <strain evidence="3">M5</strain>
    </source>
</reference>
<dbReference type="Gene3D" id="3.40.30.10">
    <property type="entry name" value="Glutaredoxin"/>
    <property type="match status" value="1"/>
</dbReference>
<dbReference type="OrthoDB" id="10257948at2759"/>
<accession>A0A8J2RHF8</accession>
<evidence type="ECO:0000313" key="4">
    <source>
        <dbReference type="Proteomes" id="UP000789390"/>
    </source>
</evidence>
<keyword evidence="4" id="KW-1185">Reference proteome</keyword>
<dbReference type="PANTHER" id="PTHR21148">
    <property type="entry name" value="THIOREDOXIN DOMAIN-CONTAINING PROTEIN 9"/>
    <property type="match status" value="1"/>
</dbReference>
<proteinExistence type="inferred from homology"/>
<protein>
    <recommendedName>
        <fullName evidence="2">Phosducin domain-containing protein</fullName>
    </recommendedName>
</protein>